<dbReference type="AlphaFoldDB" id="A0A2S3IUJ8"/>
<evidence type="ECO:0000256" key="1">
    <source>
        <dbReference type="SAM" id="MobiDB-lite"/>
    </source>
</evidence>
<name>A0A2S3IUJ8_9POAL</name>
<gene>
    <name evidence="2" type="ORF">PAHAL_9G588400</name>
</gene>
<organism evidence="2">
    <name type="scientific">Panicum hallii</name>
    <dbReference type="NCBI Taxonomy" id="206008"/>
    <lineage>
        <taxon>Eukaryota</taxon>
        <taxon>Viridiplantae</taxon>
        <taxon>Streptophyta</taxon>
        <taxon>Embryophyta</taxon>
        <taxon>Tracheophyta</taxon>
        <taxon>Spermatophyta</taxon>
        <taxon>Magnoliopsida</taxon>
        <taxon>Liliopsida</taxon>
        <taxon>Poales</taxon>
        <taxon>Poaceae</taxon>
        <taxon>PACMAD clade</taxon>
        <taxon>Panicoideae</taxon>
        <taxon>Panicodae</taxon>
        <taxon>Paniceae</taxon>
        <taxon>Panicinae</taxon>
        <taxon>Panicum</taxon>
        <taxon>Panicum sect. Panicum</taxon>
    </lineage>
</organism>
<feature type="region of interest" description="Disordered" evidence="1">
    <location>
        <begin position="67"/>
        <end position="95"/>
    </location>
</feature>
<protein>
    <submittedName>
        <fullName evidence="2">Uncharacterized protein</fullName>
    </submittedName>
</protein>
<evidence type="ECO:0000313" key="2">
    <source>
        <dbReference type="EMBL" id="PAN51755.2"/>
    </source>
</evidence>
<reference evidence="2" key="1">
    <citation type="submission" date="2018-04" db="EMBL/GenBank/DDBJ databases">
        <title>WGS assembly of Panicum hallii.</title>
        <authorList>
            <person name="Lovell J."/>
            <person name="Jenkins J."/>
            <person name="Lowry D."/>
            <person name="Mamidi S."/>
            <person name="Sreedasyam A."/>
            <person name="Weng X."/>
            <person name="Barry K."/>
            <person name="Bonette J."/>
            <person name="Campitelli B."/>
            <person name="Daum C."/>
            <person name="Gordon S."/>
            <person name="Gould B."/>
            <person name="Lipzen A."/>
            <person name="Macqueen A."/>
            <person name="Palacio-Mejia J."/>
            <person name="Plott C."/>
            <person name="Shakirov E."/>
            <person name="Shu S."/>
            <person name="Yoshinaga Y."/>
            <person name="Zane M."/>
            <person name="Rokhsar D."/>
            <person name="Grimwood J."/>
            <person name="Schmutz J."/>
            <person name="Juenger T."/>
        </authorList>
    </citation>
    <scope>NUCLEOTIDE SEQUENCE [LARGE SCALE GENOMIC DNA]</scope>
    <source>
        <strain evidence="2">FIL2</strain>
    </source>
</reference>
<sequence length="117" mass="12886">MRWDHLLISTQFIESFEGINVNLHTQSAVHKREGKARAATAPVRSFHTSPPELGRWRAASRFLPSAALLAPPPPHAPRLRPGRETRVKRSGRISTRNSASPCVRFLVARVCVAAASS</sequence>
<accession>A0A2S3IUJ8</accession>
<dbReference type="Gramene" id="PAN51755">
    <property type="protein sequence ID" value="PAN51755"/>
    <property type="gene ID" value="PAHAL_9G588400"/>
</dbReference>
<dbReference type="Proteomes" id="UP000243499">
    <property type="component" value="Chromosome 9"/>
</dbReference>
<proteinExistence type="predicted"/>
<dbReference type="EMBL" id="CM008054">
    <property type="protein sequence ID" value="PAN51755.2"/>
    <property type="molecule type" value="Genomic_DNA"/>
</dbReference>